<dbReference type="CDD" id="cd09008">
    <property type="entry name" value="MTAN"/>
    <property type="match status" value="1"/>
</dbReference>
<name>A0A4R1SAH5_HYDET</name>
<evidence type="ECO:0000256" key="2">
    <source>
        <dbReference type="ARBA" id="ARBA00011974"/>
    </source>
</evidence>
<evidence type="ECO:0000256" key="5">
    <source>
        <dbReference type="ARBA" id="ARBA00023167"/>
    </source>
</evidence>
<dbReference type="PANTHER" id="PTHR46832">
    <property type="entry name" value="5'-METHYLTHIOADENOSINE/S-ADENOSYLHOMOCYSTEINE NUCLEOSIDASE"/>
    <property type="match status" value="1"/>
</dbReference>
<keyword evidence="8" id="KW-1185">Reference proteome</keyword>
<dbReference type="EMBL" id="SLUN01000002">
    <property type="protein sequence ID" value="TCL76448.1"/>
    <property type="molecule type" value="Genomic_DNA"/>
</dbReference>
<dbReference type="GO" id="GO:0009164">
    <property type="term" value="P:nucleoside catabolic process"/>
    <property type="evidence" value="ECO:0007669"/>
    <property type="project" value="InterPro"/>
</dbReference>
<reference evidence="7 8" key="1">
    <citation type="submission" date="2019-03" db="EMBL/GenBank/DDBJ databases">
        <title>Genomic Encyclopedia of Type Strains, Phase IV (KMG-IV): sequencing the most valuable type-strain genomes for metagenomic binning, comparative biology and taxonomic classification.</title>
        <authorList>
            <person name="Goeker M."/>
        </authorList>
    </citation>
    <scope>NUCLEOTIDE SEQUENCE [LARGE SCALE GENOMIC DNA]</scope>
    <source>
        <strain evidence="7 8">LX-B</strain>
    </source>
</reference>
<dbReference type="GO" id="GO:0005829">
    <property type="term" value="C:cytosol"/>
    <property type="evidence" value="ECO:0007669"/>
    <property type="project" value="TreeGrafter"/>
</dbReference>
<dbReference type="RefSeq" id="WP_165907743.1">
    <property type="nucleotide sequence ID" value="NZ_SLUN01000002.1"/>
</dbReference>
<keyword evidence="3" id="KW-0028">Amino-acid biosynthesis</keyword>
<keyword evidence="4" id="KW-0378">Hydrolase</keyword>
<dbReference type="NCBIfam" id="TIGR01704">
    <property type="entry name" value="MTA_SAH-Nsdase"/>
    <property type="match status" value="1"/>
</dbReference>
<feature type="domain" description="Nucleoside phosphorylase" evidence="6">
    <location>
        <begin position="2"/>
        <end position="229"/>
    </location>
</feature>
<comment type="caution">
    <text evidence="7">The sequence shown here is derived from an EMBL/GenBank/DDBJ whole genome shotgun (WGS) entry which is preliminary data.</text>
</comment>
<evidence type="ECO:0000259" key="6">
    <source>
        <dbReference type="Pfam" id="PF01048"/>
    </source>
</evidence>
<dbReference type="Gene3D" id="3.40.50.1580">
    <property type="entry name" value="Nucleoside phosphorylase domain"/>
    <property type="match status" value="1"/>
</dbReference>
<dbReference type="EC" id="3.2.2.9" evidence="2"/>
<dbReference type="InterPro" id="IPR000845">
    <property type="entry name" value="Nucleoside_phosphorylase_d"/>
</dbReference>
<accession>A0A4R1SAH5</accession>
<evidence type="ECO:0000313" key="7">
    <source>
        <dbReference type="EMBL" id="TCL76448.1"/>
    </source>
</evidence>
<dbReference type="GO" id="GO:0008782">
    <property type="term" value="F:adenosylhomocysteine nucleosidase activity"/>
    <property type="evidence" value="ECO:0007669"/>
    <property type="project" value="UniProtKB-EC"/>
</dbReference>
<evidence type="ECO:0000256" key="3">
    <source>
        <dbReference type="ARBA" id="ARBA00022605"/>
    </source>
</evidence>
<evidence type="ECO:0000256" key="1">
    <source>
        <dbReference type="ARBA" id="ARBA00004945"/>
    </source>
</evidence>
<dbReference type="InterPro" id="IPR035994">
    <property type="entry name" value="Nucleoside_phosphorylase_sf"/>
</dbReference>
<protein>
    <recommendedName>
        <fullName evidence="2">adenosylhomocysteine nucleosidase</fullName>
        <ecNumber evidence="2">3.2.2.9</ecNumber>
    </recommendedName>
</protein>
<comment type="pathway">
    <text evidence="1">Amino-acid biosynthesis; L-methionine biosynthesis via salvage pathway; S-methyl-5-thio-alpha-D-ribose 1-phosphate from S-methyl-5'-thioadenosine (hydrolase route): step 1/2.</text>
</comment>
<dbReference type="Pfam" id="PF01048">
    <property type="entry name" value="PNP_UDP_1"/>
    <property type="match status" value="1"/>
</dbReference>
<dbReference type="SUPFAM" id="SSF53167">
    <property type="entry name" value="Purine and uridine phosphorylases"/>
    <property type="match status" value="1"/>
</dbReference>
<dbReference type="AlphaFoldDB" id="A0A4R1SAH5"/>
<dbReference type="GO" id="GO:0019284">
    <property type="term" value="P:L-methionine salvage from S-adenosylmethionine"/>
    <property type="evidence" value="ECO:0007669"/>
    <property type="project" value="TreeGrafter"/>
</dbReference>
<dbReference type="Proteomes" id="UP000295008">
    <property type="component" value="Unassembled WGS sequence"/>
</dbReference>
<organism evidence="7 8">
    <name type="scientific">Hydrogenispora ethanolica</name>
    <dbReference type="NCBI Taxonomy" id="1082276"/>
    <lineage>
        <taxon>Bacteria</taxon>
        <taxon>Bacillati</taxon>
        <taxon>Bacillota</taxon>
        <taxon>Hydrogenispora</taxon>
    </lineage>
</organism>
<dbReference type="GO" id="GO:0008930">
    <property type="term" value="F:methylthioadenosine nucleosidase activity"/>
    <property type="evidence" value="ECO:0007669"/>
    <property type="project" value="InterPro"/>
</dbReference>
<evidence type="ECO:0000256" key="4">
    <source>
        <dbReference type="ARBA" id="ARBA00022801"/>
    </source>
</evidence>
<dbReference type="PANTHER" id="PTHR46832:SF1">
    <property type="entry name" value="5'-METHYLTHIOADENOSINE_S-ADENOSYLHOMOCYSTEINE NUCLEOSIDASE"/>
    <property type="match status" value="1"/>
</dbReference>
<keyword evidence="5" id="KW-0486">Methionine biosynthesis</keyword>
<dbReference type="GO" id="GO:0019509">
    <property type="term" value="P:L-methionine salvage from methylthioadenosine"/>
    <property type="evidence" value="ECO:0007669"/>
    <property type="project" value="UniProtKB-UniPathway"/>
</dbReference>
<evidence type="ECO:0000313" key="8">
    <source>
        <dbReference type="Proteomes" id="UP000295008"/>
    </source>
</evidence>
<gene>
    <name evidence="7" type="ORF">EDC14_1002207</name>
</gene>
<dbReference type="InterPro" id="IPR010049">
    <property type="entry name" value="MTA_SAH_Nsdase"/>
</dbReference>
<dbReference type="NCBIfam" id="NF004079">
    <property type="entry name" value="PRK05584.1"/>
    <property type="match status" value="1"/>
</dbReference>
<dbReference type="UniPathway" id="UPA00904">
    <property type="reaction ID" value="UER00871"/>
</dbReference>
<sequence length="238" mass="25906">MIGVITAVASERDAVLGRMQDVKAHTLHNIEFYEGSIGNTRCITAMSGVGKVNAARCTQLMVDRFRPDRVVNIGSAGALHPDLNVGDVIISTACVQHDVDLTAFGLEKGAFDESESRFIQADAAFMKQCQKAMAQVIDGAYQILTGPIATGDQFNDSLEHKVQLYEEFGAYCNEMEGAAVAQVCAMCEIPFVIIRSISDKPDDQSSVAMYENFKQLAAERCAEFLVRLVAVLENQDKG</sequence>
<proteinExistence type="predicted"/>